<accession>A0A0E9QN85</accession>
<protein>
    <submittedName>
        <fullName evidence="1">Uncharacterized protein</fullName>
    </submittedName>
</protein>
<proteinExistence type="predicted"/>
<organism evidence="1">
    <name type="scientific">Anguilla anguilla</name>
    <name type="common">European freshwater eel</name>
    <name type="synonym">Muraena anguilla</name>
    <dbReference type="NCBI Taxonomy" id="7936"/>
    <lineage>
        <taxon>Eukaryota</taxon>
        <taxon>Metazoa</taxon>
        <taxon>Chordata</taxon>
        <taxon>Craniata</taxon>
        <taxon>Vertebrata</taxon>
        <taxon>Euteleostomi</taxon>
        <taxon>Actinopterygii</taxon>
        <taxon>Neopterygii</taxon>
        <taxon>Teleostei</taxon>
        <taxon>Anguilliformes</taxon>
        <taxon>Anguillidae</taxon>
        <taxon>Anguilla</taxon>
    </lineage>
</organism>
<sequence length="70" mass="8233">MLFPNKSMPAHNHIHIMLRFTALCYMKHRLMLTGLIKISRLSVHLCHTGRHITDRHQPNMYAVLYISQGH</sequence>
<evidence type="ECO:0000313" key="1">
    <source>
        <dbReference type="EMBL" id="JAH17755.1"/>
    </source>
</evidence>
<name>A0A0E9QN85_ANGAN</name>
<dbReference type="EMBL" id="GBXM01090822">
    <property type="protein sequence ID" value="JAH17755.1"/>
    <property type="molecule type" value="Transcribed_RNA"/>
</dbReference>
<dbReference type="AlphaFoldDB" id="A0A0E9QN85"/>
<reference evidence="1" key="2">
    <citation type="journal article" date="2015" name="Fish Shellfish Immunol.">
        <title>Early steps in the European eel (Anguilla anguilla)-Vibrio vulnificus interaction in the gills: Role of the RtxA13 toxin.</title>
        <authorList>
            <person name="Callol A."/>
            <person name="Pajuelo D."/>
            <person name="Ebbesson L."/>
            <person name="Teles M."/>
            <person name="MacKenzie S."/>
            <person name="Amaro C."/>
        </authorList>
    </citation>
    <scope>NUCLEOTIDE SEQUENCE</scope>
</reference>
<reference evidence="1" key="1">
    <citation type="submission" date="2014-11" db="EMBL/GenBank/DDBJ databases">
        <authorList>
            <person name="Amaro Gonzalez C."/>
        </authorList>
    </citation>
    <scope>NUCLEOTIDE SEQUENCE</scope>
</reference>